<sequence length="141" mass="16125">MSSADPELGVKYTRGRPQYSRCLPPAWHRNQRVSLSRPLSLAGVDLTSPRRTTFSTHEKQKYHTSKELNVRGLILKSSKVSSTQALDGGFRDVTIETKVQNKTMDIIVEHLDLGFHQLLGWTQILATTRTSFLIRRRYDDL</sequence>
<reference evidence="1 2" key="1">
    <citation type="journal article" date="2021" name="Elife">
        <title>Chloroplast acquisition without the gene transfer in kleptoplastic sea slugs, Plakobranchus ocellatus.</title>
        <authorList>
            <person name="Maeda T."/>
            <person name="Takahashi S."/>
            <person name="Yoshida T."/>
            <person name="Shimamura S."/>
            <person name="Takaki Y."/>
            <person name="Nagai Y."/>
            <person name="Toyoda A."/>
            <person name="Suzuki Y."/>
            <person name="Arimoto A."/>
            <person name="Ishii H."/>
            <person name="Satoh N."/>
            <person name="Nishiyama T."/>
            <person name="Hasebe M."/>
            <person name="Maruyama T."/>
            <person name="Minagawa J."/>
            <person name="Obokata J."/>
            <person name="Shigenobu S."/>
        </authorList>
    </citation>
    <scope>NUCLEOTIDE SEQUENCE [LARGE SCALE GENOMIC DNA]</scope>
</reference>
<comment type="caution">
    <text evidence="1">The sequence shown here is derived from an EMBL/GenBank/DDBJ whole genome shotgun (WGS) entry which is preliminary data.</text>
</comment>
<dbReference type="AlphaFoldDB" id="A0AAV4C861"/>
<dbReference type="EMBL" id="BLXT01005988">
    <property type="protein sequence ID" value="GFO28058.1"/>
    <property type="molecule type" value="Genomic_DNA"/>
</dbReference>
<accession>A0AAV4C861</accession>
<evidence type="ECO:0000313" key="2">
    <source>
        <dbReference type="Proteomes" id="UP000735302"/>
    </source>
</evidence>
<gene>
    <name evidence="1" type="ORF">PoB_005456300</name>
</gene>
<dbReference type="Proteomes" id="UP000735302">
    <property type="component" value="Unassembled WGS sequence"/>
</dbReference>
<protein>
    <submittedName>
        <fullName evidence="1">Uncharacterized protein</fullName>
    </submittedName>
</protein>
<proteinExistence type="predicted"/>
<evidence type="ECO:0000313" key="1">
    <source>
        <dbReference type="EMBL" id="GFO28058.1"/>
    </source>
</evidence>
<organism evidence="1 2">
    <name type="scientific">Plakobranchus ocellatus</name>
    <dbReference type="NCBI Taxonomy" id="259542"/>
    <lineage>
        <taxon>Eukaryota</taxon>
        <taxon>Metazoa</taxon>
        <taxon>Spiralia</taxon>
        <taxon>Lophotrochozoa</taxon>
        <taxon>Mollusca</taxon>
        <taxon>Gastropoda</taxon>
        <taxon>Heterobranchia</taxon>
        <taxon>Euthyneura</taxon>
        <taxon>Panpulmonata</taxon>
        <taxon>Sacoglossa</taxon>
        <taxon>Placobranchoidea</taxon>
        <taxon>Plakobranchidae</taxon>
        <taxon>Plakobranchus</taxon>
    </lineage>
</organism>
<keyword evidence="2" id="KW-1185">Reference proteome</keyword>
<name>A0AAV4C861_9GAST</name>